<evidence type="ECO:0000313" key="1">
    <source>
        <dbReference type="EMBL" id="GAA0146922.1"/>
    </source>
</evidence>
<keyword evidence="2" id="KW-1185">Reference proteome</keyword>
<protein>
    <submittedName>
        <fullName evidence="1">Uncharacterized protein</fullName>
    </submittedName>
</protein>
<accession>A0AAV3PAA7</accession>
<organism evidence="1 2">
    <name type="scientific">Lithospermum erythrorhizon</name>
    <name type="common">Purple gromwell</name>
    <name type="synonym">Lithospermum officinale var. erythrorhizon</name>
    <dbReference type="NCBI Taxonomy" id="34254"/>
    <lineage>
        <taxon>Eukaryota</taxon>
        <taxon>Viridiplantae</taxon>
        <taxon>Streptophyta</taxon>
        <taxon>Embryophyta</taxon>
        <taxon>Tracheophyta</taxon>
        <taxon>Spermatophyta</taxon>
        <taxon>Magnoliopsida</taxon>
        <taxon>eudicotyledons</taxon>
        <taxon>Gunneridae</taxon>
        <taxon>Pentapetalae</taxon>
        <taxon>asterids</taxon>
        <taxon>lamiids</taxon>
        <taxon>Boraginales</taxon>
        <taxon>Boraginaceae</taxon>
        <taxon>Boraginoideae</taxon>
        <taxon>Lithospermeae</taxon>
        <taxon>Lithospermum</taxon>
    </lineage>
</organism>
<name>A0AAV3PAA7_LITER</name>
<proteinExistence type="predicted"/>
<sequence length="129" mass="14241">MDTIAFVGWTITAPLWPSSISAYKLPQIPSLDQLLDLRLQDPAFICIMSMFSVGRSPVVIPLRSELVKAHCCGGGGECVLFREWVNPHAHCFHEDRESPDMNLCTLVNLALAPMPPALRKASVGIELRL</sequence>
<evidence type="ECO:0000313" key="2">
    <source>
        <dbReference type="Proteomes" id="UP001454036"/>
    </source>
</evidence>
<gene>
    <name evidence="1" type="ORF">LIER_06752</name>
</gene>
<reference evidence="1 2" key="1">
    <citation type="submission" date="2024-01" db="EMBL/GenBank/DDBJ databases">
        <title>The complete chloroplast genome sequence of Lithospermum erythrorhizon: insights into the phylogenetic relationship among Boraginaceae species and the maternal lineages of purple gromwells.</title>
        <authorList>
            <person name="Okada T."/>
            <person name="Watanabe K."/>
        </authorList>
    </citation>
    <scope>NUCLEOTIDE SEQUENCE [LARGE SCALE GENOMIC DNA]</scope>
</reference>
<comment type="caution">
    <text evidence="1">The sequence shown here is derived from an EMBL/GenBank/DDBJ whole genome shotgun (WGS) entry which is preliminary data.</text>
</comment>
<dbReference type="AlphaFoldDB" id="A0AAV3PAA7"/>
<dbReference type="Proteomes" id="UP001454036">
    <property type="component" value="Unassembled WGS sequence"/>
</dbReference>
<dbReference type="EMBL" id="BAABME010001004">
    <property type="protein sequence ID" value="GAA0146922.1"/>
    <property type="molecule type" value="Genomic_DNA"/>
</dbReference>